<accession>A0AAD1SJZ8</accession>
<proteinExistence type="predicted"/>
<dbReference type="AlphaFoldDB" id="A0AAD1SJZ8"/>
<dbReference type="EMBL" id="OW240917">
    <property type="protein sequence ID" value="CAH2303065.1"/>
    <property type="molecule type" value="Genomic_DNA"/>
</dbReference>
<dbReference type="Proteomes" id="UP001295444">
    <property type="component" value="Chromosome 06"/>
</dbReference>
<evidence type="ECO:0000313" key="2">
    <source>
        <dbReference type="EMBL" id="CAH2303065.1"/>
    </source>
</evidence>
<sequence length="164" mass="18750">LFVTQHSDAKPASCTSWKGDCYQGLLKFKVSPLGKQRELHGAYGADEHSCKLLMQRINDRTRQMPSSPFFTRCERDRYNGLSTEMDEWGRDEQPKPLMEAAQRADEYLDARRPQRPTTFRSYQPLVRPTPPVPLTSAPPSRSLPPPVPIQRAPKRADTQCHQCL</sequence>
<organism evidence="2 3">
    <name type="scientific">Pelobates cultripes</name>
    <name type="common">Western spadefoot toad</name>
    <dbReference type="NCBI Taxonomy" id="61616"/>
    <lineage>
        <taxon>Eukaryota</taxon>
        <taxon>Metazoa</taxon>
        <taxon>Chordata</taxon>
        <taxon>Craniata</taxon>
        <taxon>Vertebrata</taxon>
        <taxon>Euteleostomi</taxon>
        <taxon>Amphibia</taxon>
        <taxon>Batrachia</taxon>
        <taxon>Anura</taxon>
        <taxon>Pelobatoidea</taxon>
        <taxon>Pelobatidae</taxon>
        <taxon>Pelobates</taxon>
    </lineage>
</organism>
<gene>
    <name evidence="2" type="ORF">PECUL_23A027694</name>
</gene>
<name>A0AAD1SJZ8_PELCU</name>
<feature type="region of interest" description="Disordered" evidence="1">
    <location>
        <begin position="106"/>
        <end position="164"/>
    </location>
</feature>
<reference evidence="2" key="1">
    <citation type="submission" date="2022-03" db="EMBL/GenBank/DDBJ databases">
        <authorList>
            <person name="Alioto T."/>
            <person name="Alioto T."/>
            <person name="Gomez Garrido J."/>
        </authorList>
    </citation>
    <scope>NUCLEOTIDE SEQUENCE</scope>
</reference>
<evidence type="ECO:0000313" key="3">
    <source>
        <dbReference type="Proteomes" id="UP001295444"/>
    </source>
</evidence>
<feature type="non-terminal residue" evidence="2">
    <location>
        <position position="164"/>
    </location>
</feature>
<protein>
    <submittedName>
        <fullName evidence="2">Uncharacterized protein</fullName>
    </submittedName>
</protein>
<keyword evidence="3" id="KW-1185">Reference proteome</keyword>
<evidence type="ECO:0000256" key="1">
    <source>
        <dbReference type="SAM" id="MobiDB-lite"/>
    </source>
</evidence>
<feature type="non-terminal residue" evidence="2">
    <location>
        <position position="1"/>
    </location>
</feature>